<evidence type="ECO:0000313" key="8">
    <source>
        <dbReference type="Proteomes" id="UP001254608"/>
    </source>
</evidence>
<dbReference type="PROSITE" id="PS50110">
    <property type="entry name" value="RESPONSE_REGULATORY"/>
    <property type="match status" value="1"/>
</dbReference>
<dbReference type="InterPro" id="IPR016032">
    <property type="entry name" value="Sig_transdc_resp-reg_C-effctor"/>
</dbReference>
<dbReference type="InterPro" id="IPR001789">
    <property type="entry name" value="Sig_transdc_resp-reg_receiver"/>
</dbReference>
<evidence type="ECO:0000256" key="4">
    <source>
        <dbReference type="PROSITE-ProRule" id="PRU00169"/>
    </source>
</evidence>
<keyword evidence="2" id="KW-0238">DNA-binding</keyword>
<dbReference type="PROSITE" id="PS50043">
    <property type="entry name" value="HTH_LUXR_2"/>
    <property type="match status" value="1"/>
</dbReference>
<dbReference type="PROSITE" id="PS00622">
    <property type="entry name" value="HTH_LUXR_1"/>
    <property type="match status" value="1"/>
</dbReference>
<dbReference type="SMART" id="SM00448">
    <property type="entry name" value="REC"/>
    <property type="match status" value="1"/>
</dbReference>
<gene>
    <name evidence="7" type="ORF">RM530_12710</name>
</gene>
<dbReference type="Proteomes" id="UP001254608">
    <property type="component" value="Unassembled WGS sequence"/>
</dbReference>
<dbReference type="PRINTS" id="PR00038">
    <property type="entry name" value="HTHLUXR"/>
</dbReference>
<keyword evidence="4" id="KW-0597">Phosphoprotein</keyword>
<evidence type="ECO:0000256" key="3">
    <source>
        <dbReference type="ARBA" id="ARBA00023163"/>
    </source>
</evidence>
<dbReference type="PANTHER" id="PTHR44688:SF16">
    <property type="entry name" value="DNA-BINDING TRANSCRIPTIONAL ACTIVATOR DEVR_DOSR"/>
    <property type="match status" value="1"/>
</dbReference>
<keyword evidence="8" id="KW-1185">Reference proteome</keyword>
<evidence type="ECO:0000256" key="2">
    <source>
        <dbReference type="ARBA" id="ARBA00023125"/>
    </source>
</evidence>
<dbReference type="Pfam" id="PF00072">
    <property type="entry name" value="Response_reg"/>
    <property type="match status" value="1"/>
</dbReference>
<keyword evidence="1" id="KW-0805">Transcription regulation</keyword>
<evidence type="ECO:0000259" key="6">
    <source>
        <dbReference type="PROSITE" id="PS50110"/>
    </source>
</evidence>
<dbReference type="CDD" id="cd06170">
    <property type="entry name" value="LuxR_C_like"/>
    <property type="match status" value="1"/>
</dbReference>
<dbReference type="InterPro" id="IPR000792">
    <property type="entry name" value="Tscrpt_reg_LuxR_C"/>
</dbReference>
<proteinExistence type="predicted"/>
<dbReference type="SUPFAM" id="SSF46894">
    <property type="entry name" value="C-terminal effector domain of the bipartite response regulators"/>
    <property type="match status" value="1"/>
</dbReference>
<dbReference type="SUPFAM" id="SSF52172">
    <property type="entry name" value="CheY-like"/>
    <property type="match status" value="1"/>
</dbReference>
<protein>
    <submittedName>
        <fullName evidence="7">Response regulator</fullName>
    </submittedName>
</protein>
<feature type="domain" description="Response regulatory" evidence="6">
    <location>
        <begin position="7"/>
        <end position="125"/>
    </location>
</feature>
<reference evidence="7 8" key="1">
    <citation type="submission" date="2023-09" db="EMBL/GenBank/DDBJ databases">
        <authorList>
            <person name="Rey-Velasco X."/>
        </authorList>
    </citation>
    <scope>NUCLEOTIDE SEQUENCE [LARGE SCALE GENOMIC DNA]</scope>
    <source>
        <strain evidence="7 8">W345</strain>
    </source>
</reference>
<dbReference type="CDD" id="cd17537">
    <property type="entry name" value="REC_FixJ"/>
    <property type="match status" value="1"/>
</dbReference>
<dbReference type="PANTHER" id="PTHR44688">
    <property type="entry name" value="DNA-BINDING TRANSCRIPTIONAL ACTIVATOR DEVR_DOSR"/>
    <property type="match status" value="1"/>
</dbReference>
<dbReference type="EMBL" id="JAVRIC010000018">
    <property type="protein sequence ID" value="MDT0498220.1"/>
    <property type="molecule type" value="Genomic_DNA"/>
</dbReference>
<organism evidence="7 8">
    <name type="scientific">Banduia mediterranea</name>
    <dbReference type="NCBI Taxonomy" id="3075609"/>
    <lineage>
        <taxon>Bacteria</taxon>
        <taxon>Pseudomonadati</taxon>
        <taxon>Pseudomonadota</taxon>
        <taxon>Gammaproteobacteria</taxon>
        <taxon>Nevskiales</taxon>
        <taxon>Algiphilaceae</taxon>
        <taxon>Banduia</taxon>
    </lineage>
</organism>
<name>A0ABU2WL23_9GAMM</name>
<dbReference type="SMART" id="SM00421">
    <property type="entry name" value="HTH_LUXR"/>
    <property type="match status" value="1"/>
</dbReference>
<dbReference type="InterPro" id="IPR036388">
    <property type="entry name" value="WH-like_DNA-bd_sf"/>
</dbReference>
<evidence type="ECO:0000313" key="7">
    <source>
        <dbReference type="EMBL" id="MDT0498220.1"/>
    </source>
</evidence>
<dbReference type="Gene3D" id="3.40.50.2300">
    <property type="match status" value="1"/>
</dbReference>
<evidence type="ECO:0000259" key="5">
    <source>
        <dbReference type="PROSITE" id="PS50043"/>
    </source>
</evidence>
<dbReference type="InterPro" id="IPR011006">
    <property type="entry name" value="CheY-like_superfamily"/>
</dbReference>
<dbReference type="Pfam" id="PF00196">
    <property type="entry name" value="GerE"/>
    <property type="match status" value="1"/>
</dbReference>
<keyword evidence="3" id="KW-0804">Transcription</keyword>
<dbReference type="Gene3D" id="1.10.10.10">
    <property type="entry name" value="Winged helix-like DNA-binding domain superfamily/Winged helix DNA-binding domain"/>
    <property type="match status" value="1"/>
</dbReference>
<evidence type="ECO:0000256" key="1">
    <source>
        <dbReference type="ARBA" id="ARBA00023015"/>
    </source>
</evidence>
<sequence length="203" mass="22451">MNSGNVQVFLVDDNEPFRRSTAWLLEAADLDVRDFPSGPGLLDTIAQESPTTTASCLISDVRMPGMSGLELMEELRRREVRLPIVFVTAHGDVPLAVEAMRRGASNFIEKPFEGETLVHAVRIAVHEPPPASRNPSQCEEKLSRLTPRERQVMDLVVTGKLNKTIADALDISIKTVELHRANMMSKLGARNVPQLVRLVLGYA</sequence>
<dbReference type="RefSeq" id="WP_311365586.1">
    <property type="nucleotide sequence ID" value="NZ_JAVRIC010000018.1"/>
</dbReference>
<comment type="caution">
    <text evidence="7">The sequence shown here is derived from an EMBL/GenBank/DDBJ whole genome shotgun (WGS) entry which is preliminary data.</text>
</comment>
<accession>A0ABU2WL23</accession>
<feature type="domain" description="HTH luxR-type" evidence="5">
    <location>
        <begin position="138"/>
        <end position="203"/>
    </location>
</feature>
<feature type="modified residue" description="4-aspartylphosphate" evidence="4">
    <location>
        <position position="60"/>
    </location>
</feature>